<protein>
    <submittedName>
        <fullName evidence="11">Cytochrome P450 98A3</fullName>
    </submittedName>
</protein>
<comment type="caution">
    <text evidence="11">The sequence shown here is derived from an EMBL/GenBank/DDBJ whole genome shotgun (WGS) entry which is preliminary data.</text>
</comment>
<dbReference type="CDD" id="cd11065">
    <property type="entry name" value="CYP64-like"/>
    <property type="match status" value="1"/>
</dbReference>
<dbReference type="GO" id="GO:0016705">
    <property type="term" value="F:oxidoreductase activity, acting on paired donors, with incorporation or reduction of molecular oxygen"/>
    <property type="evidence" value="ECO:0007669"/>
    <property type="project" value="InterPro"/>
</dbReference>
<dbReference type="Pfam" id="PF00067">
    <property type="entry name" value="p450"/>
    <property type="match status" value="1"/>
</dbReference>
<keyword evidence="4 9" id="KW-0349">Heme</keyword>
<dbReference type="Gene3D" id="1.10.630.10">
    <property type="entry name" value="Cytochrome P450"/>
    <property type="match status" value="1"/>
</dbReference>
<evidence type="ECO:0000256" key="6">
    <source>
        <dbReference type="ARBA" id="ARBA00023002"/>
    </source>
</evidence>
<comment type="pathway">
    <text evidence="2">Secondary metabolite biosynthesis.</text>
</comment>
<dbReference type="PROSITE" id="PS00086">
    <property type="entry name" value="CYTOCHROME_P450"/>
    <property type="match status" value="1"/>
</dbReference>
<keyword evidence="7 9" id="KW-0408">Iron</keyword>
<evidence type="ECO:0000256" key="8">
    <source>
        <dbReference type="ARBA" id="ARBA00023033"/>
    </source>
</evidence>
<evidence type="ECO:0000256" key="7">
    <source>
        <dbReference type="ARBA" id="ARBA00023004"/>
    </source>
</evidence>
<reference evidence="11 12" key="1">
    <citation type="journal article" date="2019" name="Nat. Ecol. Evol.">
        <title>Megaphylogeny resolves global patterns of mushroom evolution.</title>
        <authorList>
            <person name="Varga T."/>
            <person name="Krizsan K."/>
            <person name="Foldi C."/>
            <person name="Dima B."/>
            <person name="Sanchez-Garcia M."/>
            <person name="Sanchez-Ramirez S."/>
            <person name="Szollosi G.J."/>
            <person name="Szarkandi J.G."/>
            <person name="Papp V."/>
            <person name="Albert L."/>
            <person name="Andreopoulos W."/>
            <person name="Angelini C."/>
            <person name="Antonin V."/>
            <person name="Barry K.W."/>
            <person name="Bougher N.L."/>
            <person name="Buchanan P."/>
            <person name="Buyck B."/>
            <person name="Bense V."/>
            <person name="Catcheside P."/>
            <person name="Chovatia M."/>
            <person name="Cooper J."/>
            <person name="Damon W."/>
            <person name="Desjardin D."/>
            <person name="Finy P."/>
            <person name="Geml J."/>
            <person name="Haridas S."/>
            <person name="Hughes K."/>
            <person name="Justo A."/>
            <person name="Karasinski D."/>
            <person name="Kautmanova I."/>
            <person name="Kiss B."/>
            <person name="Kocsube S."/>
            <person name="Kotiranta H."/>
            <person name="LaButti K.M."/>
            <person name="Lechner B.E."/>
            <person name="Liimatainen K."/>
            <person name="Lipzen A."/>
            <person name="Lukacs Z."/>
            <person name="Mihaltcheva S."/>
            <person name="Morgado L.N."/>
            <person name="Niskanen T."/>
            <person name="Noordeloos M.E."/>
            <person name="Ohm R.A."/>
            <person name="Ortiz-Santana B."/>
            <person name="Ovrebo C."/>
            <person name="Racz N."/>
            <person name="Riley R."/>
            <person name="Savchenko A."/>
            <person name="Shiryaev A."/>
            <person name="Soop K."/>
            <person name="Spirin V."/>
            <person name="Szebenyi C."/>
            <person name="Tomsovsky M."/>
            <person name="Tulloss R.E."/>
            <person name="Uehling J."/>
            <person name="Grigoriev I.V."/>
            <person name="Vagvolgyi C."/>
            <person name="Papp T."/>
            <person name="Martin F.M."/>
            <person name="Miettinen O."/>
            <person name="Hibbett D.S."/>
            <person name="Nagy L.G."/>
        </authorList>
    </citation>
    <scope>NUCLEOTIDE SEQUENCE [LARGE SCALE GENOMIC DNA]</scope>
    <source>
        <strain evidence="11 12">FP101781</strain>
    </source>
</reference>
<dbReference type="AlphaFoldDB" id="A0A4Y7TRP8"/>
<evidence type="ECO:0000256" key="4">
    <source>
        <dbReference type="ARBA" id="ARBA00022617"/>
    </source>
</evidence>
<proteinExistence type="inferred from homology"/>
<evidence type="ECO:0000256" key="3">
    <source>
        <dbReference type="ARBA" id="ARBA00010617"/>
    </source>
</evidence>
<dbReference type="InterPro" id="IPR050364">
    <property type="entry name" value="Cytochrome_P450_fung"/>
</dbReference>
<keyword evidence="8 10" id="KW-0503">Monooxygenase</keyword>
<keyword evidence="12" id="KW-1185">Reference proteome</keyword>
<evidence type="ECO:0000256" key="2">
    <source>
        <dbReference type="ARBA" id="ARBA00005179"/>
    </source>
</evidence>
<evidence type="ECO:0000256" key="1">
    <source>
        <dbReference type="ARBA" id="ARBA00001971"/>
    </source>
</evidence>
<keyword evidence="5 9" id="KW-0479">Metal-binding</keyword>
<comment type="cofactor">
    <cofactor evidence="1 9">
        <name>heme</name>
        <dbReference type="ChEBI" id="CHEBI:30413"/>
    </cofactor>
</comment>
<keyword evidence="6 10" id="KW-0560">Oxidoreductase</keyword>
<dbReference type="PANTHER" id="PTHR46300:SF7">
    <property type="entry name" value="P450, PUTATIVE (EUROFUNG)-RELATED"/>
    <property type="match status" value="1"/>
</dbReference>
<sequence>MHPITHTLITSQRSLLLLGVVAALLLIRAIARRRRNPRGLPLPPGPKGLPLIGNLFHLPQYDNSPWEGYDALCRQYGDMVYLDVLGQGMLILGTSQRVSDLLDKRAAIYSDRPRIAVNDLMNMNWMMGGMAYGSIWRNNRRTFHQHLNHNVTANYHPIMNEERNELLRQMTSRPEDFLQHARTYFGRSAMRSAYGFDDTEQAEWHISNADQIIEAIGHANTPGRFMVNTLPILRYIPSWVPGAGFQKYFQEQAVKNQRTVEGPFEEARMNMVRDKRSPHHSLAAALIEKLPDLNDPTYPELKGIAMNVCANVYVAGADSSVASAEALILALASNPQVQKKAQDELDRVVGANRLPLVSDRPALPYVHAIVKEVSRWHTVLPMGLPHTTSQDDEYDGYYIPKGTYVLPSVWAMMHSANTFERPFDFIPERYLKDGKVDDVEIALFGFGRRICPGRHLSNDALFLFAASLLAVFDIGPSRDDAGRPIPLKYEMMSGLVAKPAPFRCNFTPRKGKVDVVKQEL</sequence>
<dbReference type="SUPFAM" id="SSF48264">
    <property type="entry name" value="Cytochrome P450"/>
    <property type="match status" value="1"/>
</dbReference>
<evidence type="ECO:0000256" key="10">
    <source>
        <dbReference type="RuleBase" id="RU000461"/>
    </source>
</evidence>
<gene>
    <name evidence="11" type="ORF">FA13DRAFT_1682782</name>
</gene>
<evidence type="ECO:0000256" key="5">
    <source>
        <dbReference type="ARBA" id="ARBA00022723"/>
    </source>
</evidence>
<comment type="similarity">
    <text evidence="3 10">Belongs to the cytochrome P450 family.</text>
</comment>
<dbReference type="GO" id="GO:0005506">
    <property type="term" value="F:iron ion binding"/>
    <property type="evidence" value="ECO:0007669"/>
    <property type="project" value="InterPro"/>
</dbReference>
<evidence type="ECO:0000256" key="9">
    <source>
        <dbReference type="PIRSR" id="PIRSR602401-1"/>
    </source>
</evidence>
<dbReference type="EMBL" id="QPFP01000005">
    <property type="protein sequence ID" value="TEB36604.1"/>
    <property type="molecule type" value="Genomic_DNA"/>
</dbReference>
<dbReference type="GO" id="GO:0004497">
    <property type="term" value="F:monooxygenase activity"/>
    <property type="evidence" value="ECO:0007669"/>
    <property type="project" value="UniProtKB-KW"/>
</dbReference>
<dbReference type="GO" id="GO:0020037">
    <property type="term" value="F:heme binding"/>
    <property type="evidence" value="ECO:0007669"/>
    <property type="project" value="InterPro"/>
</dbReference>
<dbReference type="Proteomes" id="UP000298030">
    <property type="component" value="Unassembled WGS sequence"/>
</dbReference>
<dbReference type="PRINTS" id="PR00463">
    <property type="entry name" value="EP450I"/>
</dbReference>
<dbReference type="InterPro" id="IPR002401">
    <property type="entry name" value="Cyt_P450_E_grp-I"/>
</dbReference>
<dbReference type="PANTHER" id="PTHR46300">
    <property type="entry name" value="P450, PUTATIVE (EUROFUNG)-RELATED-RELATED"/>
    <property type="match status" value="1"/>
</dbReference>
<evidence type="ECO:0000313" key="12">
    <source>
        <dbReference type="Proteomes" id="UP000298030"/>
    </source>
</evidence>
<dbReference type="STRING" id="71717.A0A4Y7TRP8"/>
<organism evidence="11 12">
    <name type="scientific">Coprinellus micaceus</name>
    <name type="common">Glistening ink-cap mushroom</name>
    <name type="synonym">Coprinus micaceus</name>
    <dbReference type="NCBI Taxonomy" id="71717"/>
    <lineage>
        <taxon>Eukaryota</taxon>
        <taxon>Fungi</taxon>
        <taxon>Dikarya</taxon>
        <taxon>Basidiomycota</taxon>
        <taxon>Agaricomycotina</taxon>
        <taxon>Agaricomycetes</taxon>
        <taxon>Agaricomycetidae</taxon>
        <taxon>Agaricales</taxon>
        <taxon>Agaricineae</taxon>
        <taxon>Psathyrellaceae</taxon>
        <taxon>Coprinellus</taxon>
    </lineage>
</organism>
<feature type="binding site" description="axial binding residue" evidence="9">
    <location>
        <position position="451"/>
    </location>
    <ligand>
        <name>heme</name>
        <dbReference type="ChEBI" id="CHEBI:30413"/>
    </ligand>
    <ligandPart>
        <name>Fe</name>
        <dbReference type="ChEBI" id="CHEBI:18248"/>
    </ligandPart>
</feature>
<evidence type="ECO:0000313" key="11">
    <source>
        <dbReference type="EMBL" id="TEB36604.1"/>
    </source>
</evidence>
<dbReference type="InterPro" id="IPR036396">
    <property type="entry name" value="Cyt_P450_sf"/>
</dbReference>
<dbReference type="InterPro" id="IPR001128">
    <property type="entry name" value="Cyt_P450"/>
</dbReference>
<name>A0A4Y7TRP8_COPMI</name>
<dbReference type="OrthoDB" id="2789670at2759"/>
<accession>A0A4Y7TRP8</accession>
<dbReference type="InterPro" id="IPR017972">
    <property type="entry name" value="Cyt_P450_CS"/>
</dbReference>